<dbReference type="NCBIfam" id="TIGR03930">
    <property type="entry name" value="WXG100_ESAT6"/>
    <property type="match status" value="1"/>
</dbReference>
<evidence type="ECO:0000256" key="1">
    <source>
        <dbReference type="RuleBase" id="RU362001"/>
    </source>
</evidence>
<comment type="caution">
    <text evidence="2">The sequence shown here is derived from an EMBL/GenBank/DDBJ whole genome shotgun (WGS) entry which is preliminary data.</text>
</comment>
<dbReference type="Gene3D" id="1.10.287.1060">
    <property type="entry name" value="ESAT-6-like"/>
    <property type="match status" value="1"/>
</dbReference>
<dbReference type="SUPFAM" id="SSF140453">
    <property type="entry name" value="EsxAB dimer-like"/>
    <property type="match status" value="1"/>
</dbReference>
<proteinExistence type="inferred from homology"/>
<comment type="similarity">
    <text evidence="1">Belongs to the WXG100 family.</text>
</comment>
<dbReference type="EMBL" id="JYJG01000010">
    <property type="protein sequence ID" value="KJK52647.1"/>
    <property type="molecule type" value="Genomic_DNA"/>
</dbReference>
<gene>
    <name evidence="2" type="ORF">UK23_03325</name>
</gene>
<sequence length="103" mass="10765">MGAGGYGASAEELDALAKQIISVDGDTQATLRTVSNAVDGIASSWQGGAAQAFASLMGRFHEDASKLQEALRGIAEQMSGSAQTYIKQEEEATQLSTQISNRL</sequence>
<dbReference type="PATRIC" id="fig|68170.10.peg.3841"/>
<dbReference type="Proteomes" id="UP000033393">
    <property type="component" value="Unassembled WGS sequence"/>
</dbReference>
<organism evidence="2 3">
    <name type="scientific">Lentzea aerocolonigenes</name>
    <name type="common">Lechevalieria aerocolonigenes</name>
    <name type="synonym">Saccharothrix aerocolonigenes</name>
    <dbReference type="NCBI Taxonomy" id="68170"/>
    <lineage>
        <taxon>Bacteria</taxon>
        <taxon>Bacillati</taxon>
        <taxon>Actinomycetota</taxon>
        <taxon>Actinomycetes</taxon>
        <taxon>Pseudonocardiales</taxon>
        <taxon>Pseudonocardiaceae</taxon>
        <taxon>Lentzea</taxon>
    </lineage>
</organism>
<dbReference type="InterPro" id="IPR036689">
    <property type="entry name" value="ESAT-6-like_sf"/>
</dbReference>
<name>A0A0F0HEA0_LENAE</name>
<dbReference type="InterPro" id="IPR010310">
    <property type="entry name" value="T7SS_ESAT-6-like"/>
</dbReference>
<dbReference type="OrthoDB" id="4554345at2"/>
<evidence type="ECO:0000313" key="2">
    <source>
        <dbReference type="EMBL" id="KJK52647.1"/>
    </source>
</evidence>
<dbReference type="RefSeq" id="WP_045309845.1">
    <property type="nucleotide sequence ID" value="NZ_JYJG01000010.1"/>
</dbReference>
<keyword evidence="3" id="KW-1185">Reference proteome</keyword>
<dbReference type="Pfam" id="PF06013">
    <property type="entry name" value="WXG100"/>
    <property type="match status" value="1"/>
</dbReference>
<accession>A0A0F0HEA0</accession>
<protein>
    <recommendedName>
        <fullName evidence="1">ESAT-6-like protein</fullName>
    </recommendedName>
</protein>
<evidence type="ECO:0000313" key="3">
    <source>
        <dbReference type="Proteomes" id="UP000033393"/>
    </source>
</evidence>
<reference evidence="2 3" key="1">
    <citation type="submission" date="2015-02" db="EMBL/GenBank/DDBJ databases">
        <authorList>
            <person name="Ju K.-S."/>
            <person name="Doroghazi J.R."/>
            <person name="Metcalf W."/>
        </authorList>
    </citation>
    <scope>NUCLEOTIDE SEQUENCE [LARGE SCALE GENOMIC DNA]</scope>
    <source>
        <strain evidence="2 3">NRRL B-16140</strain>
    </source>
</reference>
<dbReference type="AlphaFoldDB" id="A0A0F0HEA0"/>